<gene>
    <name evidence="1" type="ORF">NC653_026092</name>
</gene>
<proteinExistence type="predicted"/>
<evidence type="ECO:0000313" key="2">
    <source>
        <dbReference type="Proteomes" id="UP001164929"/>
    </source>
</evidence>
<sequence length="51" mass="5916">MPVAACRLEVRSAAPGSHLHDQRWKGYHHHLCVKCYEKQPFEPSLEDVDSR</sequence>
<evidence type="ECO:0000313" key="1">
    <source>
        <dbReference type="EMBL" id="KAJ6983173.1"/>
    </source>
</evidence>
<dbReference type="Proteomes" id="UP001164929">
    <property type="component" value="Chromosome 10"/>
</dbReference>
<dbReference type="AlphaFoldDB" id="A0AAD6MCT2"/>
<dbReference type="EMBL" id="JAQIZT010000010">
    <property type="protein sequence ID" value="KAJ6983173.1"/>
    <property type="molecule type" value="Genomic_DNA"/>
</dbReference>
<keyword evidence="2" id="KW-1185">Reference proteome</keyword>
<reference evidence="1" key="1">
    <citation type="journal article" date="2023" name="Mol. Ecol. Resour.">
        <title>Chromosome-level genome assembly of a triploid poplar Populus alba 'Berolinensis'.</title>
        <authorList>
            <person name="Chen S."/>
            <person name="Yu Y."/>
            <person name="Wang X."/>
            <person name="Wang S."/>
            <person name="Zhang T."/>
            <person name="Zhou Y."/>
            <person name="He R."/>
            <person name="Meng N."/>
            <person name="Wang Y."/>
            <person name="Liu W."/>
            <person name="Liu Z."/>
            <person name="Liu J."/>
            <person name="Guo Q."/>
            <person name="Huang H."/>
            <person name="Sederoff R.R."/>
            <person name="Wang G."/>
            <person name="Qu G."/>
            <person name="Chen S."/>
        </authorList>
    </citation>
    <scope>NUCLEOTIDE SEQUENCE</scope>
    <source>
        <strain evidence="1">SC-2020</strain>
    </source>
</reference>
<name>A0AAD6MCT2_9ROSI</name>
<organism evidence="1 2">
    <name type="scientific">Populus alba x Populus x berolinensis</name>
    <dbReference type="NCBI Taxonomy" id="444605"/>
    <lineage>
        <taxon>Eukaryota</taxon>
        <taxon>Viridiplantae</taxon>
        <taxon>Streptophyta</taxon>
        <taxon>Embryophyta</taxon>
        <taxon>Tracheophyta</taxon>
        <taxon>Spermatophyta</taxon>
        <taxon>Magnoliopsida</taxon>
        <taxon>eudicotyledons</taxon>
        <taxon>Gunneridae</taxon>
        <taxon>Pentapetalae</taxon>
        <taxon>rosids</taxon>
        <taxon>fabids</taxon>
        <taxon>Malpighiales</taxon>
        <taxon>Salicaceae</taxon>
        <taxon>Saliceae</taxon>
        <taxon>Populus</taxon>
    </lineage>
</organism>
<protein>
    <submittedName>
        <fullName evidence="1">Uncharacterized protein</fullName>
    </submittedName>
</protein>
<accession>A0AAD6MCT2</accession>
<comment type="caution">
    <text evidence="1">The sequence shown here is derived from an EMBL/GenBank/DDBJ whole genome shotgun (WGS) entry which is preliminary data.</text>
</comment>